<keyword evidence="3" id="KW-0479">Metal-binding</keyword>
<dbReference type="PRINTS" id="PR00450">
    <property type="entry name" value="RECOVERIN"/>
</dbReference>
<reference evidence="8" key="1">
    <citation type="submission" date="2021-02" db="EMBL/GenBank/DDBJ databases">
        <authorList>
            <person name="Nowell W R."/>
        </authorList>
    </citation>
    <scope>NUCLEOTIDE SEQUENCE</scope>
</reference>
<dbReference type="SUPFAM" id="SSF47473">
    <property type="entry name" value="EF-hand"/>
    <property type="match status" value="1"/>
</dbReference>
<evidence type="ECO:0000256" key="2">
    <source>
        <dbReference type="ARBA" id="ARBA00022707"/>
    </source>
</evidence>
<keyword evidence="4" id="KW-0677">Repeat</keyword>
<gene>
    <name evidence="8" type="ORF">EDS130_LOCUS399</name>
    <name evidence="9" type="ORF">XAT740_LOCUS14429</name>
</gene>
<sequence>MGQRVSKTDLTPDEVEYLSNALDLTSEEIMRWYGQFMHDCPNGKLDRESFHRFYKLLHQGEPRQLDFVADCVFNTFDFDKSGYLSFGEFLIAYIFSSCKDYQRKLNFAFQLYDTNQNNIMEYSELVYAIGKMHELRGLESKNIQGLAKEIFDRLDRNVKDGRITQEEFVLGCLFNPTIAPLLEPFV</sequence>
<dbReference type="Pfam" id="PF13833">
    <property type="entry name" value="EF-hand_8"/>
    <property type="match status" value="1"/>
</dbReference>
<organism evidence="8 11">
    <name type="scientific">Adineta ricciae</name>
    <name type="common">Rotifer</name>
    <dbReference type="NCBI Taxonomy" id="249248"/>
    <lineage>
        <taxon>Eukaryota</taxon>
        <taxon>Metazoa</taxon>
        <taxon>Spiralia</taxon>
        <taxon>Gnathifera</taxon>
        <taxon>Rotifera</taxon>
        <taxon>Eurotatoria</taxon>
        <taxon>Bdelloidea</taxon>
        <taxon>Adinetida</taxon>
        <taxon>Adinetidae</taxon>
        <taxon>Adineta</taxon>
    </lineage>
</organism>
<evidence type="ECO:0000256" key="3">
    <source>
        <dbReference type="ARBA" id="ARBA00022723"/>
    </source>
</evidence>
<evidence type="ECO:0000256" key="6">
    <source>
        <dbReference type="ARBA" id="ARBA00023288"/>
    </source>
</evidence>
<dbReference type="EMBL" id="CAJNOR010000865">
    <property type="protein sequence ID" value="CAF1024785.1"/>
    <property type="molecule type" value="Genomic_DNA"/>
</dbReference>
<dbReference type="InterPro" id="IPR028846">
    <property type="entry name" value="Recoverin"/>
</dbReference>
<evidence type="ECO:0000313" key="9">
    <source>
        <dbReference type="EMBL" id="CAF1024785.1"/>
    </source>
</evidence>
<dbReference type="PANTHER" id="PTHR23055:SF178">
    <property type="entry name" value="NEUROCALCIN HOMOLOG"/>
    <property type="match status" value="1"/>
</dbReference>
<keyword evidence="2" id="KW-0519">Myristate</keyword>
<dbReference type="InterPro" id="IPR002048">
    <property type="entry name" value="EF_hand_dom"/>
</dbReference>
<feature type="domain" description="EF-hand" evidence="7">
    <location>
        <begin position="100"/>
        <end position="135"/>
    </location>
</feature>
<evidence type="ECO:0000313" key="8">
    <source>
        <dbReference type="EMBL" id="CAF0722545.1"/>
    </source>
</evidence>
<comment type="similarity">
    <text evidence="1">Belongs to the recoverin family.</text>
</comment>
<dbReference type="SMART" id="SM00054">
    <property type="entry name" value="EFh"/>
    <property type="match status" value="3"/>
</dbReference>
<evidence type="ECO:0000259" key="7">
    <source>
        <dbReference type="PROSITE" id="PS50222"/>
    </source>
</evidence>
<keyword evidence="6" id="KW-0449">Lipoprotein</keyword>
<dbReference type="Proteomes" id="UP000663852">
    <property type="component" value="Unassembled WGS sequence"/>
</dbReference>
<dbReference type="Gene3D" id="1.10.238.10">
    <property type="entry name" value="EF-hand"/>
    <property type="match status" value="1"/>
</dbReference>
<dbReference type="Proteomes" id="UP000663828">
    <property type="component" value="Unassembled WGS sequence"/>
</dbReference>
<dbReference type="AlphaFoldDB" id="A0A813MJJ4"/>
<dbReference type="InterPro" id="IPR018247">
    <property type="entry name" value="EF_Hand_1_Ca_BS"/>
</dbReference>
<name>A0A813MJJ4_ADIRI</name>
<accession>A0A813MJJ4</accession>
<proteinExistence type="inferred from homology"/>
<dbReference type="PANTHER" id="PTHR23055">
    <property type="entry name" value="CALCIUM BINDING PROTEINS"/>
    <property type="match status" value="1"/>
</dbReference>
<protein>
    <recommendedName>
        <fullName evidence="7">EF-hand domain-containing protein</fullName>
    </recommendedName>
</protein>
<dbReference type="GO" id="GO:0005509">
    <property type="term" value="F:calcium ion binding"/>
    <property type="evidence" value="ECO:0007669"/>
    <property type="project" value="InterPro"/>
</dbReference>
<evidence type="ECO:0000256" key="4">
    <source>
        <dbReference type="ARBA" id="ARBA00022737"/>
    </source>
</evidence>
<dbReference type="PROSITE" id="PS50222">
    <property type="entry name" value="EF_HAND_2"/>
    <property type="match status" value="2"/>
</dbReference>
<feature type="domain" description="EF-hand" evidence="7">
    <location>
        <begin position="64"/>
        <end position="99"/>
    </location>
</feature>
<dbReference type="InterPro" id="IPR011992">
    <property type="entry name" value="EF-hand-dom_pair"/>
</dbReference>
<dbReference type="Pfam" id="PF13202">
    <property type="entry name" value="EF-hand_5"/>
    <property type="match status" value="1"/>
</dbReference>
<dbReference type="EMBL" id="CAJNOJ010000001">
    <property type="protein sequence ID" value="CAF0722545.1"/>
    <property type="molecule type" value="Genomic_DNA"/>
</dbReference>
<keyword evidence="5" id="KW-0106">Calcium</keyword>
<evidence type="ECO:0000256" key="5">
    <source>
        <dbReference type="ARBA" id="ARBA00022837"/>
    </source>
</evidence>
<dbReference type="OrthoDB" id="191686at2759"/>
<evidence type="ECO:0000256" key="1">
    <source>
        <dbReference type="ARBA" id="ARBA00006049"/>
    </source>
</evidence>
<keyword evidence="10" id="KW-1185">Reference proteome</keyword>
<comment type="caution">
    <text evidence="8">The sequence shown here is derived from an EMBL/GenBank/DDBJ whole genome shotgun (WGS) entry which is preliminary data.</text>
</comment>
<evidence type="ECO:0000313" key="11">
    <source>
        <dbReference type="Proteomes" id="UP000663852"/>
    </source>
</evidence>
<dbReference type="PROSITE" id="PS00018">
    <property type="entry name" value="EF_HAND_1"/>
    <property type="match status" value="2"/>
</dbReference>
<evidence type="ECO:0000313" key="10">
    <source>
        <dbReference type="Proteomes" id="UP000663828"/>
    </source>
</evidence>